<dbReference type="EMBL" id="DSRU01000075">
    <property type="protein sequence ID" value="HFM97385.1"/>
    <property type="molecule type" value="Genomic_DNA"/>
</dbReference>
<reference evidence="1" key="1">
    <citation type="journal article" date="2020" name="mSystems">
        <title>Genome- and Community-Level Interaction Insights into Carbon Utilization and Element Cycling Functions of Hydrothermarchaeota in Hydrothermal Sediment.</title>
        <authorList>
            <person name="Zhou Z."/>
            <person name="Liu Y."/>
            <person name="Xu W."/>
            <person name="Pan J."/>
            <person name="Luo Z.H."/>
            <person name="Li M."/>
        </authorList>
    </citation>
    <scope>NUCLEOTIDE SEQUENCE [LARGE SCALE GENOMIC DNA]</scope>
    <source>
        <strain evidence="1">SpSt-418</strain>
    </source>
</reference>
<accession>A0A7C3KDR1</accession>
<protein>
    <recommendedName>
        <fullName evidence="2">Histidine phosphatase family protein</fullName>
    </recommendedName>
</protein>
<gene>
    <name evidence="1" type="ORF">ENR64_06385</name>
</gene>
<organism evidence="1">
    <name type="scientific">Oscillatoriales cyanobacterium SpSt-418</name>
    <dbReference type="NCBI Taxonomy" id="2282169"/>
    <lineage>
        <taxon>Bacteria</taxon>
        <taxon>Bacillati</taxon>
        <taxon>Cyanobacteriota</taxon>
        <taxon>Cyanophyceae</taxon>
        <taxon>Oscillatoriophycideae</taxon>
        <taxon>Oscillatoriales</taxon>
    </lineage>
</organism>
<evidence type="ECO:0008006" key="2">
    <source>
        <dbReference type="Google" id="ProtNLM"/>
    </source>
</evidence>
<dbReference type="AlphaFoldDB" id="A0A7C3KDR1"/>
<sequence>MNIFVRIILILRIAAILNSFFRDNRTEASQTQALQRFIVENRTTPGLIMMVTHQVNITALTGIFPQSGEVVLVKANDAGQVKVVGRFSGE</sequence>
<evidence type="ECO:0000313" key="1">
    <source>
        <dbReference type="EMBL" id="HFM97385.1"/>
    </source>
</evidence>
<name>A0A7C3KDR1_9CYAN</name>
<comment type="caution">
    <text evidence="1">The sequence shown here is derived from an EMBL/GenBank/DDBJ whole genome shotgun (WGS) entry which is preliminary data.</text>
</comment>
<proteinExistence type="predicted"/>